<proteinExistence type="predicted"/>
<organism evidence="3">
    <name type="scientific">Rhodotorula toruloides</name>
    <name type="common">Yeast</name>
    <name type="synonym">Rhodosporidium toruloides</name>
    <dbReference type="NCBI Taxonomy" id="5286"/>
    <lineage>
        <taxon>Eukaryota</taxon>
        <taxon>Fungi</taxon>
        <taxon>Dikarya</taxon>
        <taxon>Basidiomycota</taxon>
        <taxon>Pucciniomycotina</taxon>
        <taxon>Microbotryomycetes</taxon>
        <taxon>Sporidiobolales</taxon>
        <taxon>Sporidiobolaceae</taxon>
        <taxon>Rhodotorula</taxon>
    </lineage>
</organism>
<name>A0A061BDD9_RHOTO</name>
<feature type="compositionally biased region" description="Acidic residues" evidence="1">
    <location>
        <begin position="483"/>
        <end position="502"/>
    </location>
</feature>
<feature type="chain" id="PRO_5030001793" evidence="2">
    <location>
        <begin position="23"/>
        <end position="541"/>
    </location>
</feature>
<evidence type="ECO:0000313" key="3">
    <source>
        <dbReference type="EMBL" id="CDR47382.1"/>
    </source>
</evidence>
<gene>
    <name evidence="3" type="ORF">RHTO0S_14e02762g</name>
</gene>
<dbReference type="AlphaFoldDB" id="A0A061BDD9"/>
<feature type="region of interest" description="Disordered" evidence="1">
    <location>
        <begin position="471"/>
        <end position="514"/>
    </location>
</feature>
<keyword evidence="2" id="KW-0732">Signal</keyword>
<dbReference type="InterPro" id="IPR032675">
    <property type="entry name" value="LRR_dom_sf"/>
</dbReference>
<dbReference type="OrthoDB" id="10623766at2759"/>
<sequence>MLSISVLPAELVLQILLDTSWCPGLKGPNPDVLRPYSLVCKSWYRLALPYLAQNVYALTPPRLVDPLDGVDRYRFVRSVAFGPAIPDLAVTDRDAALFEERESIDIWPPSEGNDPPEILARMLSALAQDTDKLHPEEAVALSHFKTAFAQDAAIKVAWFDFFSRCAPTLRRLDILAIDRWLEYPDESDFFAFQRSRGEAAFFGASWRRGEHAIDQLRRSRGRYALEHLQLDSLPVSGALTSLHIGICDDLDLEPFLKRGHLFPSLETLVIHHTVDAPNKPRMVEREEGNTFMHPLTVQILGVPNKLDFRYRRLVRAYAAPFASSLTCLVFEGGPVMSAGVVYPKLDSMFSEGLDFPRLESLSIRMRVFGKDRHLLRERFPNLRRLQLTDYANGKASCPELPSTLEYLDICCDDSVLPELRAMTSSLSRLRYFALRTSTFRFVPFLQEWAHELEEKGCTTHEAFDFARADEDHAAAPDSRPEDDTYEPSDDGADSDSSDDDLAPDMSNGKPWWWAGGPREELMERFLDVLQPEQRRLWGIEE</sequence>
<reference evidence="3" key="1">
    <citation type="journal article" date="2014" name="Genome Announc.">
        <title>Draft genome sequence of Rhodosporidium toruloides CECT1137, an oleaginous yeast of biotechnological interest.</title>
        <authorList>
            <person name="Morin N."/>
            <person name="Calcas X."/>
            <person name="Devillers H."/>
            <person name="Durrens P."/>
            <person name="Sherman D.J."/>
            <person name="Nicaud J.-M."/>
            <person name="Neuveglise C."/>
        </authorList>
    </citation>
    <scope>NUCLEOTIDE SEQUENCE</scope>
    <source>
        <strain evidence="3">CECT1137</strain>
    </source>
</reference>
<dbReference type="Gene3D" id="1.20.1280.50">
    <property type="match status" value="1"/>
</dbReference>
<dbReference type="Gene3D" id="3.80.10.10">
    <property type="entry name" value="Ribonuclease Inhibitor"/>
    <property type="match status" value="1"/>
</dbReference>
<feature type="compositionally biased region" description="Basic and acidic residues" evidence="1">
    <location>
        <begin position="471"/>
        <end position="482"/>
    </location>
</feature>
<evidence type="ECO:0000256" key="2">
    <source>
        <dbReference type="SAM" id="SignalP"/>
    </source>
</evidence>
<protein>
    <submittedName>
        <fullName evidence="3">RHTO0S14e02762g1_1</fullName>
    </submittedName>
</protein>
<evidence type="ECO:0000256" key="1">
    <source>
        <dbReference type="SAM" id="MobiDB-lite"/>
    </source>
</evidence>
<accession>A0A061BDD9</accession>
<feature type="signal peptide" evidence="2">
    <location>
        <begin position="1"/>
        <end position="22"/>
    </location>
</feature>
<dbReference type="EMBL" id="LK052949">
    <property type="protein sequence ID" value="CDR47382.1"/>
    <property type="molecule type" value="Genomic_DNA"/>
</dbReference>